<dbReference type="Proteomes" id="UP000234789">
    <property type="component" value="Unassembled WGS sequence"/>
</dbReference>
<evidence type="ECO:0000313" key="5">
    <source>
        <dbReference type="Proteomes" id="UP000234789"/>
    </source>
</evidence>
<dbReference type="InterPro" id="IPR016181">
    <property type="entry name" value="Acyl_CoA_acyltransferase"/>
</dbReference>
<dbReference type="InterPro" id="IPR000182">
    <property type="entry name" value="GNAT_dom"/>
</dbReference>
<dbReference type="PROSITE" id="PS51186">
    <property type="entry name" value="GNAT"/>
    <property type="match status" value="1"/>
</dbReference>
<keyword evidence="2" id="KW-0012">Acyltransferase</keyword>
<sequence>MNTQAIEMIEPEAAAGFAAEIVTPDTAAEASELLVGIARWLRGNGSRQWSGLLDGEDSHGLDEAVRRGEAILFRDGMDGPGREKGRPAGLVLLLRQPGAWDRELWGEQGHEPYVYLHRLAVARAYAGSGLGRAILRWAREQAVHPGKKAIRLDCIAGNPKLEALYASAGYSRLGTSPNGFCLFEQALPEAQERRPSR</sequence>
<feature type="domain" description="N-acetyltransferase" evidence="3">
    <location>
        <begin position="20"/>
        <end position="194"/>
    </location>
</feature>
<dbReference type="Gene3D" id="3.40.630.30">
    <property type="match status" value="1"/>
</dbReference>
<evidence type="ECO:0000313" key="4">
    <source>
        <dbReference type="EMBL" id="PLT48487.1"/>
    </source>
</evidence>
<dbReference type="SUPFAM" id="SSF55729">
    <property type="entry name" value="Acyl-CoA N-acyltransferases (Nat)"/>
    <property type="match status" value="1"/>
</dbReference>
<evidence type="ECO:0000259" key="3">
    <source>
        <dbReference type="PROSITE" id="PS51186"/>
    </source>
</evidence>
<dbReference type="EMBL" id="NFEZ01000001">
    <property type="protein sequence ID" value="PLT48487.1"/>
    <property type="molecule type" value="Genomic_DNA"/>
</dbReference>
<dbReference type="CDD" id="cd04301">
    <property type="entry name" value="NAT_SF"/>
    <property type="match status" value="1"/>
</dbReference>
<dbReference type="GO" id="GO:0016747">
    <property type="term" value="F:acyltransferase activity, transferring groups other than amino-acyl groups"/>
    <property type="evidence" value="ECO:0007669"/>
    <property type="project" value="InterPro"/>
</dbReference>
<proteinExistence type="predicted"/>
<organism evidence="4 5">
    <name type="scientific">Paenibacillus pasadenensis</name>
    <dbReference type="NCBI Taxonomy" id="217090"/>
    <lineage>
        <taxon>Bacteria</taxon>
        <taxon>Bacillati</taxon>
        <taxon>Bacillota</taxon>
        <taxon>Bacilli</taxon>
        <taxon>Bacillales</taxon>
        <taxon>Paenibacillaceae</taxon>
        <taxon>Paenibacillus</taxon>
    </lineage>
</organism>
<comment type="caution">
    <text evidence="4">The sequence shown here is derived from an EMBL/GenBank/DDBJ whole genome shotgun (WGS) entry which is preliminary data.</text>
</comment>
<accession>A0A2N5NDR4</accession>
<reference evidence="4 5" key="1">
    <citation type="submission" date="2017-05" db="EMBL/GenBank/DDBJ databases">
        <title>Functional genome analysis of Paenibacillus pasadenensis strain R16: insights on endophytic life style and antifungal activity.</title>
        <authorList>
            <person name="Passera A."/>
            <person name="Marcolungo L."/>
            <person name="Casati P."/>
            <person name="Brasca M."/>
            <person name="Quaglino F."/>
            <person name="Delledonne M."/>
        </authorList>
    </citation>
    <scope>NUCLEOTIDE SEQUENCE [LARGE SCALE GENOMIC DNA]</scope>
    <source>
        <strain evidence="4 5">R16</strain>
    </source>
</reference>
<keyword evidence="1 4" id="KW-0808">Transferase</keyword>
<name>A0A2N5NDR4_9BACL</name>
<dbReference type="RefSeq" id="WP_028599055.1">
    <property type="nucleotide sequence ID" value="NZ_BIMM01000103.1"/>
</dbReference>
<protein>
    <submittedName>
        <fullName evidence="4">Acetyltransferase, GNAT family</fullName>
    </submittedName>
</protein>
<dbReference type="InterPro" id="IPR050832">
    <property type="entry name" value="Bact_Acetyltransf"/>
</dbReference>
<dbReference type="Pfam" id="PF00583">
    <property type="entry name" value="Acetyltransf_1"/>
    <property type="match status" value="1"/>
</dbReference>
<keyword evidence="5" id="KW-1185">Reference proteome</keyword>
<evidence type="ECO:0000256" key="2">
    <source>
        <dbReference type="ARBA" id="ARBA00023315"/>
    </source>
</evidence>
<gene>
    <name evidence="4" type="ORF">B8V81_0619</name>
</gene>
<evidence type="ECO:0000256" key="1">
    <source>
        <dbReference type="ARBA" id="ARBA00022679"/>
    </source>
</evidence>
<dbReference type="PANTHER" id="PTHR43877">
    <property type="entry name" value="AMINOALKYLPHOSPHONATE N-ACETYLTRANSFERASE-RELATED-RELATED"/>
    <property type="match status" value="1"/>
</dbReference>
<dbReference type="PANTHER" id="PTHR43877:SF2">
    <property type="entry name" value="AMINOALKYLPHOSPHONATE N-ACETYLTRANSFERASE-RELATED"/>
    <property type="match status" value="1"/>
</dbReference>
<dbReference type="AlphaFoldDB" id="A0A2N5NDR4"/>